<dbReference type="PANTHER" id="PTHR23402">
    <property type="entry name" value="PROTEASE FAMILY C15 PYROGLUTAMYL-PEPTIDASE I-RELATED"/>
    <property type="match status" value="1"/>
</dbReference>
<dbReference type="NCBIfam" id="TIGR00504">
    <property type="entry name" value="pyro_pdase"/>
    <property type="match status" value="1"/>
</dbReference>
<dbReference type="Gene3D" id="3.40.630.20">
    <property type="entry name" value="Peptidase C15, pyroglutamyl peptidase I-like"/>
    <property type="match status" value="1"/>
</dbReference>
<gene>
    <name evidence="9 11" type="primary">pcp</name>
    <name evidence="11" type="ORF">IAB28_08380</name>
</gene>
<dbReference type="EC" id="3.4.19.3" evidence="9"/>
<organism evidence="11 12">
    <name type="scientific">Candidatus Copromonas faecavium</name>
    <name type="common">nom. illeg.</name>
    <dbReference type="NCBI Taxonomy" id="2840740"/>
    <lineage>
        <taxon>Bacteria</taxon>
        <taxon>Bacillati</taxon>
        <taxon>Bacillota</taxon>
        <taxon>Clostridia</taxon>
        <taxon>Lachnospirales</taxon>
        <taxon>Lachnospiraceae</taxon>
        <taxon>Candidatus Copromonas (nom. illeg.)</taxon>
    </lineage>
</organism>
<dbReference type="GO" id="GO:0005829">
    <property type="term" value="C:cytosol"/>
    <property type="evidence" value="ECO:0007669"/>
    <property type="project" value="InterPro"/>
</dbReference>
<evidence type="ECO:0000256" key="5">
    <source>
        <dbReference type="ARBA" id="ARBA00022490"/>
    </source>
</evidence>
<comment type="subunit">
    <text evidence="9">Homotetramer.</text>
</comment>
<evidence type="ECO:0000313" key="12">
    <source>
        <dbReference type="Proteomes" id="UP000824250"/>
    </source>
</evidence>
<dbReference type="InterPro" id="IPR036440">
    <property type="entry name" value="Peptidase_C15-like_sf"/>
</dbReference>
<dbReference type="InterPro" id="IPR029762">
    <property type="entry name" value="PGP-I_bact-type"/>
</dbReference>
<dbReference type="CDD" id="cd00501">
    <property type="entry name" value="Peptidase_C15"/>
    <property type="match status" value="1"/>
</dbReference>
<dbReference type="InterPro" id="IPR000816">
    <property type="entry name" value="Peptidase_C15"/>
</dbReference>
<evidence type="ECO:0000256" key="6">
    <source>
        <dbReference type="ARBA" id="ARBA00022670"/>
    </source>
</evidence>
<dbReference type="PIRSF" id="PIRSF015592">
    <property type="entry name" value="Prld-crbxl_pptds"/>
    <property type="match status" value="1"/>
</dbReference>
<keyword evidence="6 9" id="KW-0645">Protease</keyword>
<comment type="catalytic activity">
    <reaction evidence="1 9 10">
        <text>Release of an N-terminal pyroglutamyl group from a polypeptide, the second amino acid generally not being Pro.</text>
        <dbReference type="EC" id="3.4.19.3"/>
    </reaction>
</comment>
<dbReference type="Proteomes" id="UP000824250">
    <property type="component" value="Unassembled WGS sequence"/>
</dbReference>
<dbReference type="NCBIfam" id="NF009676">
    <property type="entry name" value="PRK13197.1"/>
    <property type="match status" value="1"/>
</dbReference>
<comment type="subcellular location">
    <subcellularLocation>
        <location evidence="3 9">Cytoplasm</location>
    </subcellularLocation>
</comment>
<dbReference type="GO" id="GO:0006508">
    <property type="term" value="P:proteolysis"/>
    <property type="evidence" value="ECO:0007669"/>
    <property type="project" value="UniProtKB-KW"/>
</dbReference>
<keyword evidence="7 9" id="KW-0378">Hydrolase</keyword>
<feature type="active site" evidence="9">
    <location>
        <position position="78"/>
    </location>
</feature>
<accession>A0A9D1A6N5</accession>
<evidence type="ECO:0000256" key="9">
    <source>
        <dbReference type="HAMAP-Rule" id="MF_00417"/>
    </source>
</evidence>
<evidence type="ECO:0000256" key="4">
    <source>
        <dbReference type="ARBA" id="ARBA00006641"/>
    </source>
</evidence>
<protein>
    <recommendedName>
        <fullName evidence="9">Pyrrolidone-carboxylate peptidase</fullName>
        <ecNumber evidence="9">3.4.19.3</ecNumber>
    </recommendedName>
    <alternativeName>
        <fullName evidence="9">5-oxoprolyl-peptidase</fullName>
    </alternativeName>
    <alternativeName>
        <fullName evidence="9">Pyroglutamyl-peptidase I</fullName>
        <shortName evidence="9">PGP-I</shortName>
        <shortName evidence="9">Pyrase</shortName>
    </alternativeName>
</protein>
<comment type="caution">
    <text evidence="11">The sequence shown here is derived from an EMBL/GenBank/DDBJ whole genome shotgun (WGS) entry which is preliminary data.</text>
</comment>
<reference evidence="11" key="2">
    <citation type="journal article" date="2021" name="PeerJ">
        <title>Extensive microbial diversity within the chicken gut microbiome revealed by metagenomics and culture.</title>
        <authorList>
            <person name="Gilroy R."/>
            <person name="Ravi A."/>
            <person name="Getino M."/>
            <person name="Pursley I."/>
            <person name="Horton D.L."/>
            <person name="Alikhan N.F."/>
            <person name="Baker D."/>
            <person name="Gharbi K."/>
            <person name="Hall N."/>
            <person name="Watson M."/>
            <person name="Adriaenssens E.M."/>
            <person name="Foster-Nyarko E."/>
            <person name="Jarju S."/>
            <person name="Secka A."/>
            <person name="Antonio M."/>
            <person name="Oren A."/>
            <person name="Chaudhuri R.R."/>
            <person name="La Ragione R."/>
            <person name="Hildebrand F."/>
            <person name="Pallen M.J."/>
        </authorList>
    </citation>
    <scope>NUCLEOTIDE SEQUENCE</scope>
    <source>
        <strain evidence="11">CHK180-2868</strain>
    </source>
</reference>
<dbReference type="SUPFAM" id="SSF53182">
    <property type="entry name" value="Pyrrolidone carboxyl peptidase (pyroglutamate aminopeptidase)"/>
    <property type="match status" value="1"/>
</dbReference>
<dbReference type="InterPro" id="IPR033694">
    <property type="entry name" value="PGPEP1_Cys_AS"/>
</dbReference>
<comment type="similarity">
    <text evidence="4 9">Belongs to the peptidase C15 family.</text>
</comment>
<dbReference type="PRINTS" id="PR00706">
    <property type="entry name" value="PYROGLUPTASE"/>
</dbReference>
<name>A0A9D1A6N5_9FIRM</name>
<proteinExistence type="inferred from homology"/>
<evidence type="ECO:0000256" key="2">
    <source>
        <dbReference type="ARBA" id="ARBA00002280"/>
    </source>
</evidence>
<sequence length="213" mass="22680">MKILLTAFDPFGGDKTNPALEAVKGVKGTVAGAEIVKLMVPTVFGKSIDVVSQAMEEHQPDAVLAIGLAAGRFGLCPERVAINIDDARIADNEGKQPIDTPVFEDGSAAYFSSLPIKAMVQSIKTAGLPASVSNSAGTFVCNHLMYGILYQIEHRFPSMRGGFMHVPSIPEQVVDQPNQPSMALSDITRGIEAALEAIVLCDRDICMGDGRIH</sequence>
<evidence type="ECO:0000256" key="8">
    <source>
        <dbReference type="ARBA" id="ARBA00022807"/>
    </source>
</evidence>
<dbReference type="FunFam" id="3.40.630.20:FF:000001">
    <property type="entry name" value="Pyrrolidone-carboxylate peptidase"/>
    <property type="match status" value="1"/>
</dbReference>
<dbReference type="PANTHER" id="PTHR23402:SF1">
    <property type="entry name" value="PYROGLUTAMYL-PEPTIDASE I"/>
    <property type="match status" value="1"/>
</dbReference>
<dbReference type="EMBL" id="DVGC01000046">
    <property type="protein sequence ID" value="HIR05965.1"/>
    <property type="molecule type" value="Genomic_DNA"/>
</dbReference>
<dbReference type="AlphaFoldDB" id="A0A9D1A6N5"/>
<evidence type="ECO:0000313" key="11">
    <source>
        <dbReference type="EMBL" id="HIR05965.1"/>
    </source>
</evidence>
<comment type="function">
    <text evidence="2 9">Removes 5-oxoproline from various penultimate amino acid residues except L-proline.</text>
</comment>
<reference evidence="11" key="1">
    <citation type="submission" date="2020-10" db="EMBL/GenBank/DDBJ databases">
        <authorList>
            <person name="Gilroy R."/>
        </authorList>
    </citation>
    <scope>NUCLEOTIDE SEQUENCE</scope>
    <source>
        <strain evidence="11">CHK180-2868</strain>
    </source>
</reference>
<dbReference type="PROSITE" id="PS01334">
    <property type="entry name" value="PYRASE_CYS"/>
    <property type="match status" value="1"/>
</dbReference>
<dbReference type="HAMAP" id="MF_00417">
    <property type="entry name" value="Pyrrolid_peptidase"/>
    <property type="match status" value="1"/>
</dbReference>
<feature type="active site" evidence="9 10">
    <location>
        <position position="141"/>
    </location>
</feature>
<dbReference type="Pfam" id="PF01470">
    <property type="entry name" value="Peptidase_C15"/>
    <property type="match status" value="1"/>
</dbReference>
<dbReference type="InterPro" id="IPR016125">
    <property type="entry name" value="Peptidase_C15-like"/>
</dbReference>
<keyword evidence="5 9" id="KW-0963">Cytoplasm</keyword>
<evidence type="ECO:0000256" key="1">
    <source>
        <dbReference type="ARBA" id="ARBA00001770"/>
    </source>
</evidence>
<keyword evidence="8 9" id="KW-0788">Thiol protease</keyword>
<evidence type="ECO:0000256" key="7">
    <source>
        <dbReference type="ARBA" id="ARBA00022801"/>
    </source>
</evidence>
<evidence type="ECO:0000256" key="3">
    <source>
        <dbReference type="ARBA" id="ARBA00004496"/>
    </source>
</evidence>
<feature type="active site" evidence="9">
    <location>
        <position position="165"/>
    </location>
</feature>
<dbReference type="GO" id="GO:0016920">
    <property type="term" value="F:pyroglutamyl-peptidase activity"/>
    <property type="evidence" value="ECO:0007669"/>
    <property type="project" value="UniProtKB-UniRule"/>
</dbReference>
<evidence type="ECO:0000256" key="10">
    <source>
        <dbReference type="PROSITE-ProRule" id="PRU10077"/>
    </source>
</evidence>